<dbReference type="RefSeq" id="WP_114027597.1">
    <property type="nucleotide sequence ID" value="NZ_QOIL01000003.1"/>
</dbReference>
<protein>
    <submittedName>
        <fullName evidence="1">Uncharacterized protein</fullName>
    </submittedName>
</protein>
<proteinExistence type="predicted"/>
<accession>A0A367FQ67</accession>
<dbReference type="EMBL" id="QOIL01000003">
    <property type="protein sequence ID" value="RCG31982.1"/>
    <property type="molecule type" value="Genomic_DNA"/>
</dbReference>
<dbReference type="OrthoDB" id="3542061at2"/>
<dbReference type="Proteomes" id="UP000253094">
    <property type="component" value="Unassembled WGS sequence"/>
</dbReference>
<reference evidence="1 2" key="1">
    <citation type="submission" date="2018-06" db="EMBL/GenBank/DDBJ databases">
        <title>Sphaerisporangium craniellae sp. nov., isolated from a marine sponge in the South China Sea.</title>
        <authorList>
            <person name="Li L."/>
        </authorList>
    </citation>
    <scope>NUCLEOTIDE SEQUENCE [LARGE SCALE GENOMIC DNA]</scope>
    <source>
        <strain evidence="1 2">CCTCC AA 208026</strain>
    </source>
</reference>
<comment type="caution">
    <text evidence="1">The sequence shown here is derived from an EMBL/GenBank/DDBJ whole genome shotgun (WGS) entry which is preliminary data.</text>
</comment>
<name>A0A367FQ67_9ACTN</name>
<gene>
    <name evidence="1" type="ORF">DQ384_05420</name>
</gene>
<dbReference type="AlphaFoldDB" id="A0A367FQ67"/>
<evidence type="ECO:0000313" key="2">
    <source>
        <dbReference type="Proteomes" id="UP000253094"/>
    </source>
</evidence>
<evidence type="ECO:0000313" key="1">
    <source>
        <dbReference type="EMBL" id="RCG31982.1"/>
    </source>
</evidence>
<keyword evidence="2" id="KW-1185">Reference proteome</keyword>
<sequence length="121" mass="13228">MAIDFETDVGAVRLLIPDVDTENMFFIDPAIEAFLRMSGGNVRLATAQALDVIASSEAMISKKLTIDGRSTDGPAVAAELRARATELRRQVDAGEGDDTIGFDVLDFDPWRGYRGYNPDLF</sequence>
<organism evidence="1 2">
    <name type="scientific">Sphaerisporangium album</name>
    <dbReference type="NCBI Taxonomy" id="509200"/>
    <lineage>
        <taxon>Bacteria</taxon>
        <taxon>Bacillati</taxon>
        <taxon>Actinomycetota</taxon>
        <taxon>Actinomycetes</taxon>
        <taxon>Streptosporangiales</taxon>
        <taxon>Streptosporangiaceae</taxon>
        <taxon>Sphaerisporangium</taxon>
    </lineage>
</organism>